<dbReference type="AlphaFoldDB" id="A0AA40T391"/>
<dbReference type="EMBL" id="VJXY01000055">
    <property type="protein sequence ID" value="MBD6620126.1"/>
    <property type="molecule type" value="Genomic_DNA"/>
</dbReference>
<dbReference type="Gene3D" id="1.10.1220.10">
    <property type="entry name" value="Met repressor-like"/>
    <property type="match status" value="1"/>
</dbReference>
<accession>A0AA40T391</accession>
<dbReference type="Proteomes" id="UP001165986">
    <property type="component" value="Unassembled WGS sequence"/>
</dbReference>
<proteinExistence type="predicted"/>
<comment type="caution">
    <text evidence="2">The sequence shown here is derived from an EMBL/GenBank/DDBJ whole genome shotgun (WGS) entry which is preliminary data.</text>
</comment>
<evidence type="ECO:0000313" key="2">
    <source>
        <dbReference type="EMBL" id="MBD6620126.1"/>
    </source>
</evidence>
<feature type="compositionally biased region" description="Polar residues" evidence="1">
    <location>
        <begin position="45"/>
        <end position="60"/>
    </location>
</feature>
<dbReference type="RefSeq" id="WP_191761333.1">
    <property type="nucleotide sequence ID" value="NZ_VJXY01000055.1"/>
</dbReference>
<protein>
    <submittedName>
        <fullName evidence="2">CopG family transcriptional regulator</fullName>
    </submittedName>
</protein>
<name>A0AA40T391_9NOST</name>
<sequence length="106" mass="12277">MNNKKKTSRFDHLIDAARSRKQRREIRGVAEDHQNSKDKPHLTDDQLTSQSKSTSPDYTRTTIYLPKQLHRQLKATAASQERQMSDILTELVEQWLLSKSQGQDGQ</sequence>
<evidence type="ECO:0000256" key="1">
    <source>
        <dbReference type="SAM" id="MobiDB-lite"/>
    </source>
</evidence>
<reference evidence="2" key="1">
    <citation type="submission" date="2019-07" db="EMBL/GenBank/DDBJ databases">
        <title>Toxilogical consequences of a new and cryptic species of cyanobacteria (Komarekiella delphini-convector) recovered from the epidermis of a bottlenose dolphin and 1500 ft. in the air.</title>
        <authorList>
            <person name="Brown A.O."/>
            <person name="Dvorak P."/>
            <person name="Villanueva C.D."/>
            <person name="Foss A.J."/>
            <person name="Garvey A.D."/>
            <person name="Gibson Q.A."/>
            <person name="Johansen J.R."/>
            <person name="Casamatta D.A."/>
        </authorList>
    </citation>
    <scope>NUCLEOTIDE SEQUENCE</scope>
    <source>
        <strain evidence="2">SJRDD-AB1</strain>
    </source>
</reference>
<evidence type="ECO:0000313" key="3">
    <source>
        <dbReference type="Proteomes" id="UP001165986"/>
    </source>
</evidence>
<dbReference type="InterPro" id="IPR010985">
    <property type="entry name" value="Ribbon_hlx_hlx"/>
</dbReference>
<feature type="compositionally biased region" description="Basic and acidic residues" evidence="1">
    <location>
        <begin position="25"/>
        <end position="44"/>
    </location>
</feature>
<gene>
    <name evidence="2" type="ORF">FNW02_31115</name>
</gene>
<dbReference type="InterPro" id="IPR013321">
    <property type="entry name" value="Arc_rbn_hlx_hlx"/>
</dbReference>
<feature type="region of interest" description="Disordered" evidence="1">
    <location>
        <begin position="1"/>
        <end position="60"/>
    </location>
</feature>
<dbReference type="GO" id="GO:0006355">
    <property type="term" value="P:regulation of DNA-templated transcription"/>
    <property type="evidence" value="ECO:0007669"/>
    <property type="project" value="InterPro"/>
</dbReference>
<organism evidence="2 3">
    <name type="scientific">Komarekiella delphini-convector SJRDD-AB1</name>
    <dbReference type="NCBI Taxonomy" id="2593771"/>
    <lineage>
        <taxon>Bacteria</taxon>
        <taxon>Bacillati</taxon>
        <taxon>Cyanobacteriota</taxon>
        <taxon>Cyanophyceae</taxon>
        <taxon>Nostocales</taxon>
        <taxon>Nostocaceae</taxon>
        <taxon>Komarekiella</taxon>
        <taxon>Komarekiella delphini-convector</taxon>
    </lineage>
</organism>
<dbReference type="SUPFAM" id="SSF47598">
    <property type="entry name" value="Ribbon-helix-helix"/>
    <property type="match status" value="1"/>
</dbReference>
<keyword evidence="3" id="KW-1185">Reference proteome</keyword>
<feature type="compositionally biased region" description="Basic and acidic residues" evidence="1">
    <location>
        <begin position="8"/>
        <end position="18"/>
    </location>
</feature>